<dbReference type="InterPro" id="IPR013087">
    <property type="entry name" value="Znf_C2H2_type"/>
</dbReference>
<dbReference type="InParanoid" id="A0A078B2L9"/>
<organism evidence="7 8">
    <name type="scientific">Stylonychia lemnae</name>
    <name type="common">Ciliate</name>
    <dbReference type="NCBI Taxonomy" id="5949"/>
    <lineage>
        <taxon>Eukaryota</taxon>
        <taxon>Sar</taxon>
        <taxon>Alveolata</taxon>
        <taxon>Ciliophora</taxon>
        <taxon>Intramacronucleata</taxon>
        <taxon>Spirotrichea</taxon>
        <taxon>Stichotrichia</taxon>
        <taxon>Sporadotrichida</taxon>
        <taxon>Oxytrichidae</taxon>
        <taxon>Stylonychinae</taxon>
        <taxon>Stylonychia</taxon>
    </lineage>
</organism>
<proteinExistence type="predicted"/>
<dbReference type="Proteomes" id="UP000039865">
    <property type="component" value="Unassembled WGS sequence"/>
</dbReference>
<evidence type="ECO:0000313" key="7">
    <source>
        <dbReference type="EMBL" id="CDW88785.1"/>
    </source>
</evidence>
<sequence length="374" mass="43741">MIPYFQQPLIFQPLNPTQALNPYLTYLCSPILQQRQQQQLISQYQGTAVLSKSLDTAALSPEKLRMPQSQVFGSGEKSAFHRFVREDTPANKIKVIISPIKEENLFNRRYSFSTDNNTDNNRSNIEHSREHVYQEDQKIQLNIEHSWEHTNETKNEQCLQMQELAPGSTKIRIQRTDLITPRNLEFGCSEAKQSLQESINNIEKEQQSTIKHQQQQLQDKDQQHKWASSGQVFLDHSDYEIENEDDMDEDYEIEENQESLMQKLDDIGDSGRTNNNKHKTFEGIPKQWHQTIRVKNPETQRVKLYFKCRYPQCGSVFKKSCNLRDHFRKHTGLRPFKCPFCQKTFTQSGNLGRHLKNVHGVSRDSINLNAQNDE</sequence>
<dbReference type="PANTHER" id="PTHR23235">
    <property type="entry name" value="KRUEPPEL-LIKE TRANSCRIPTION FACTOR"/>
    <property type="match status" value="1"/>
</dbReference>
<dbReference type="PROSITE" id="PS50157">
    <property type="entry name" value="ZINC_FINGER_C2H2_2"/>
    <property type="match status" value="2"/>
</dbReference>
<dbReference type="SUPFAM" id="SSF57667">
    <property type="entry name" value="beta-beta-alpha zinc fingers"/>
    <property type="match status" value="1"/>
</dbReference>
<dbReference type="Pfam" id="PF00096">
    <property type="entry name" value="zf-C2H2"/>
    <property type="match status" value="1"/>
</dbReference>
<dbReference type="AlphaFoldDB" id="A0A078B2L9"/>
<feature type="domain" description="C2H2-type" evidence="6">
    <location>
        <begin position="306"/>
        <end position="335"/>
    </location>
</feature>
<dbReference type="EMBL" id="CCKQ01016897">
    <property type="protein sequence ID" value="CDW88785.1"/>
    <property type="molecule type" value="Genomic_DNA"/>
</dbReference>
<evidence type="ECO:0000256" key="5">
    <source>
        <dbReference type="PROSITE-ProRule" id="PRU00042"/>
    </source>
</evidence>
<dbReference type="GO" id="GO:0008270">
    <property type="term" value="F:zinc ion binding"/>
    <property type="evidence" value="ECO:0007669"/>
    <property type="project" value="UniProtKB-KW"/>
</dbReference>
<dbReference type="SMART" id="SM00355">
    <property type="entry name" value="ZnF_C2H2"/>
    <property type="match status" value="2"/>
</dbReference>
<accession>A0A078B2L9</accession>
<reference evidence="7 8" key="1">
    <citation type="submission" date="2014-06" db="EMBL/GenBank/DDBJ databases">
        <authorList>
            <person name="Swart Estienne"/>
        </authorList>
    </citation>
    <scope>NUCLEOTIDE SEQUENCE [LARGE SCALE GENOMIC DNA]</scope>
    <source>
        <strain evidence="7 8">130c</strain>
    </source>
</reference>
<dbReference type="GO" id="GO:0005694">
    <property type="term" value="C:chromosome"/>
    <property type="evidence" value="ECO:0007669"/>
    <property type="project" value="UniProtKB-ARBA"/>
</dbReference>
<dbReference type="PANTHER" id="PTHR23235:SF120">
    <property type="entry name" value="KRUPPEL-LIKE FACTOR 15"/>
    <property type="match status" value="1"/>
</dbReference>
<dbReference type="PROSITE" id="PS00028">
    <property type="entry name" value="ZINC_FINGER_C2H2_1"/>
    <property type="match status" value="2"/>
</dbReference>
<keyword evidence="1" id="KW-0479">Metal-binding</keyword>
<evidence type="ECO:0000256" key="4">
    <source>
        <dbReference type="ARBA" id="ARBA00022833"/>
    </source>
</evidence>
<evidence type="ECO:0000256" key="2">
    <source>
        <dbReference type="ARBA" id="ARBA00022737"/>
    </source>
</evidence>
<dbReference type="GO" id="GO:0000978">
    <property type="term" value="F:RNA polymerase II cis-regulatory region sequence-specific DNA binding"/>
    <property type="evidence" value="ECO:0007669"/>
    <property type="project" value="TreeGrafter"/>
</dbReference>
<dbReference type="GO" id="GO:0045893">
    <property type="term" value="P:positive regulation of DNA-templated transcription"/>
    <property type="evidence" value="ECO:0007669"/>
    <property type="project" value="UniProtKB-ARBA"/>
</dbReference>
<name>A0A078B2L9_STYLE</name>
<keyword evidence="4" id="KW-0862">Zinc</keyword>
<feature type="domain" description="C2H2-type" evidence="6">
    <location>
        <begin position="336"/>
        <end position="364"/>
    </location>
</feature>
<dbReference type="FunFam" id="3.30.160.60:FF:001732">
    <property type="entry name" value="Zgc:162936"/>
    <property type="match status" value="1"/>
</dbReference>
<dbReference type="GO" id="GO:0000981">
    <property type="term" value="F:DNA-binding transcription factor activity, RNA polymerase II-specific"/>
    <property type="evidence" value="ECO:0007669"/>
    <property type="project" value="TreeGrafter"/>
</dbReference>
<protein>
    <submittedName>
        <fullName evidence="7">Pr domain zinc finger protein 16</fullName>
    </submittedName>
</protein>
<evidence type="ECO:0000256" key="3">
    <source>
        <dbReference type="ARBA" id="ARBA00022771"/>
    </source>
</evidence>
<evidence type="ECO:0000313" key="8">
    <source>
        <dbReference type="Proteomes" id="UP000039865"/>
    </source>
</evidence>
<dbReference type="InterPro" id="IPR036236">
    <property type="entry name" value="Znf_C2H2_sf"/>
</dbReference>
<dbReference type="OrthoDB" id="8630045at2759"/>
<dbReference type="Gene3D" id="3.30.160.60">
    <property type="entry name" value="Classic Zinc Finger"/>
    <property type="match status" value="2"/>
</dbReference>
<keyword evidence="2" id="KW-0677">Repeat</keyword>
<keyword evidence="3 5" id="KW-0863">Zinc-finger</keyword>
<keyword evidence="8" id="KW-1185">Reference proteome</keyword>
<evidence type="ECO:0000256" key="1">
    <source>
        <dbReference type="ARBA" id="ARBA00022723"/>
    </source>
</evidence>
<gene>
    <name evidence="7" type="primary">Contig13451.g14349</name>
    <name evidence="7" type="ORF">STYLEM_17910</name>
</gene>
<evidence type="ECO:0000259" key="6">
    <source>
        <dbReference type="PROSITE" id="PS50157"/>
    </source>
</evidence>